<evidence type="ECO:0000313" key="1">
    <source>
        <dbReference type="EMBL" id="CAG8835456.1"/>
    </source>
</evidence>
<dbReference type="Proteomes" id="UP000789901">
    <property type="component" value="Unassembled WGS sequence"/>
</dbReference>
<sequence>NESISEIIFKEWSSIIGNKSDIIKNKGDFFNYMRDIIKNKSGSRIKKQFSESDEINKNLPMITEKLNNIYTSKPYIISEI</sequence>
<comment type="caution">
    <text evidence="1">The sequence shown here is derived from an EMBL/GenBank/DDBJ whole genome shotgun (WGS) entry which is preliminary data.</text>
</comment>
<feature type="non-terminal residue" evidence="1">
    <location>
        <position position="80"/>
    </location>
</feature>
<evidence type="ECO:0000313" key="2">
    <source>
        <dbReference type="Proteomes" id="UP000789901"/>
    </source>
</evidence>
<feature type="non-terminal residue" evidence="1">
    <location>
        <position position="1"/>
    </location>
</feature>
<gene>
    <name evidence="1" type="ORF">GMARGA_LOCUS32580</name>
</gene>
<keyword evidence="2" id="KW-1185">Reference proteome</keyword>
<accession>A0ABN7WN35</accession>
<proteinExistence type="predicted"/>
<name>A0ABN7WN35_GIGMA</name>
<dbReference type="EMBL" id="CAJVQB010051511">
    <property type="protein sequence ID" value="CAG8835456.1"/>
    <property type="molecule type" value="Genomic_DNA"/>
</dbReference>
<protein>
    <submittedName>
        <fullName evidence="1">24909_t:CDS:1</fullName>
    </submittedName>
</protein>
<reference evidence="1 2" key="1">
    <citation type="submission" date="2021-06" db="EMBL/GenBank/DDBJ databases">
        <authorList>
            <person name="Kallberg Y."/>
            <person name="Tangrot J."/>
            <person name="Rosling A."/>
        </authorList>
    </citation>
    <scope>NUCLEOTIDE SEQUENCE [LARGE SCALE GENOMIC DNA]</scope>
    <source>
        <strain evidence="1 2">120-4 pot B 10/14</strain>
    </source>
</reference>
<organism evidence="1 2">
    <name type="scientific">Gigaspora margarita</name>
    <dbReference type="NCBI Taxonomy" id="4874"/>
    <lineage>
        <taxon>Eukaryota</taxon>
        <taxon>Fungi</taxon>
        <taxon>Fungi incertae sedis</taxon>
        <taxon>Mucoromycota</taxon>
        <taxon>Glomeromycotina</taxon>
        <taxon>Glomeromycetes</taxon>
        <taxon>Diversisporales</taxon>
        <taxon>Gigasporaceae</taxon>
        <taxon>Gigaspora</taxon>
    </lineage>
</organism>